<dbReference type="Pfam" id="PF20408">
    <property type="entry name" value="Abhydrolase_11"/>
    <property type="match status" value="1"/>
</dbReference>
<sequence length="206" mass="21341">MLPSDEITTPRGSARIDTDLPTRPATALLVLGHGAGGSVDAPDLLAVRDASVAAGLAVVRVTQPYRVAGRRAPAPAGHLDEAWTAVLGVLRDRHADVPTVLVGGRSSGARVACRTARAVGAVGVLALAFPLHPPGRPERSRAAELATGLPTLVVNGDRDPFGTPQPGPAVQVLTRPGETHDLRRDPAGTAALVRDWLRAQGWAESE</sequence>
<dbReference type="RefSeq" id="WP_110563469.1">
    <property type="nucleotide sequence ID" value="NZ_PYBV01000013.1"/>
</dbReference>
<keyword evidence="2" id="KW-0378">Hydrolase</keyword>
<dbReference type="GO" id="GO:0016787">
    <property type="term" value="F:hydrolase activity"/>
    <property type="evidence" value="ECO:0007669"/>
    <property type="project" value="UniProtKB-KW"/>
</dbReference>
<dbReference type="OrthoDB" id="652634at2"/>
<proteinExistence type="predicted"/>
<feature type="domain" description="KANL3/Tex30 alpha/beta hydrolase-like" evidence="1">
    <location>
        <begin position="26"/>
        <end position="165"/>
    </location>
</feature>
<dbReference type="Proteomes" id="UP000248333">
    <property type="component" value="Unassembled WGS sequence"/>
</dbReference>
<organism evidence="2 3">
    <name type="scientific">Micromonospora arborensis</name>
    <dbReference type="NCBI Taxonomy" id="2116518"/>
    <lineage>
        <taxon>Bacteria</taxon>
        <taxon>Bacillati</taxon>
        <taxon>Actinomycetota</taxon>
        <taxon>Actinomycetes</taxon>
        <taxon>Micromonosporales</taxon>
        <taxon>Micromonosporaceae</taxon>
        <taxon>Micromonospora</taxon>
    </lineage>
</organism>
<name>A0A318NKG3_9ACTN</name>
<dbReference type="PANTHER" id="PTHR13136:SF11">
    <property type="entry name" value="TESTIS-EXPRESSED PROTEIN 30"/>
    <property type="match status" value="1"/>
</dbReference>
<reference evidence="2 3" key="1">
    <citation type="submission" date="2018-03" db="EMBL/GenBank/DDBJ databases">
        <title>Bioinformatic expansion and discovery of thiopeptide antibiotics.</title>
        <authorList>
            <person name="Schwalen C.J."/>
            <person name="Hudson G.A."/>
            <person name="Mitchell D.A."/>
        </authorList>
    </citation>
    <scope>NUCLEOTIDE SEQUENCE [LARGE SCALE GENOMIC DNA]</scope>
    <source>
        <strain evidence="2 3">NRRL 8041</strain>
    </source>
</reference>
<comment type="caution">
    <text evidence="2">The sequence shown here is derived from an EMBL/GenBank/DDBJ whole genome shotgun (WGS) entry which is preliminary data.</text>
</comment>
<evidence type="ECO:0000313" key="3">
    <source>
        <dbReference type="Proteomes" id="UP000248333"/>
    </source>
</evidence>
<evidence type="ECO:0000259" key="1">
    <source>
        <dbReference type="Pfam" id="PF20408"/>
    </source>
</evidence>
<evidence type="ECO:0000313" key="2">
    <source>
        <dbReference type="EMBL" id="PYC71501.1"/>
    </source>
</evidence>
<keyword evidence="3" id="KW-1185">Reference proteome</keyword>
<gene>
    <name evidence="2" type="ORF">C7C45_10645</name>
</gene>
<dbReference type="InterPro" id="IPR029058">
    <property type="entry name" value="AB_hydrolase_fold"/>
</dbReference>
<dbReference type="Gene3D" id="3.40.50.1820">
    <property type="entry name" value="alpha/beta hydrolase"/>
    <property type="match status" value="1"/>
</dbReference>
<protein>
    <submittedName>
        <fullName evidence="2">Alpha/beta hydrolase</fullName>
    </submittedName>
</protein>
<dbReference type="PANTHER" id="PTHR13136">
    <property type="entry name" value="TESTIS DEVELOPMENT PROTEIN PRTD"/>
    <property type="match status" value="1"/>
</dbReference>
<accession>A0A318NKG3</accession>
<dbReference type="InterPro" id="IPR026555">
    <property type="entry name" value="NSL3/Tex30"/>
</dbReference>
<dbReference type="SUPFAM" id="SSF53474">
    <property type="entry name" value="alpha/beta-Hydrolases"/>
    <property type="match status" value="1"/>
</dbReference>
<dbReference type="InterPro" id="IPR046879">
    <property type="entry name" value="KANL3/Tex30_Abhydrolase"/>
</dbReference>
<dbReference type="EMBL" id="PYBV01000013">
    <property type="protein sequence ID" value="PYC71501.1"/>
    <property type="molecule type" value="Genomic_DNA"/>
</dbReference>
<dbReference type="AlphaFoldDB" id="A0A318NKG3"/>